<accession>A0A182VQS5</accession>
<dbReference type="VEuPathDB" id="VectorBase:AMIN000406"/>
<reference evidence="1" key="2">
    <citation type="submission" date="2020-05" db="UniProtKB">
        <authorList>
            <consortium name="EnsemblMetazoa"/>
        </authorList>
    </citation>
    <scope>IDENTIFICATION</scope>
    <source>
        <strain evidence="1">MINIMUS1</strain>
    </source>
</reference>
<reference evidence="2" key="1">
    <citation type="submission" date="2013-03" db="EMBL/GenBank/DDBJ databases">
        <title>The Genome Sequence of Anopheles minimus MINIMUS1.</title>
        <authorList>
            <consortium name="The Broad Institute Genomics Platform"/>
            <person name="Neafsey D.E."/>
            <person name="Walton C."/>
            <person name="Walker B."/>
            <person name="Young S.K."/>
            <person name="Zeng Q."/>
            <person name="Gargeya S."/>
            <person name="Fitzgerald M."/>
            <person name="Haas B."/>
            <person name="Abouelleil A."/>
            <person name="Allen A.W."/>
            <person name="Alvarado L."/>
            <person name="Arachchi H.M."/>
            <person name="Berlin A.M."/>
            <person name="Chapman S.B."/>
            <person name="Gainer-Dewar J."/>
            <person name="Goldberg J."/>
            <person name="Griggs A."/>
            <person name="Gujja S."/>
            <person name="Hansen M."/>
            <person name="Howarth C."/>
            <person name="Imamovic A."/>
            <person name="Ireland A."/>
            <person name="Larimer J."/>
            <person name="McCowan C."/>
            <person name="Murphy C."/>
            <person name="Pearson M."/>
            <person name="Poon T.W."/>
            <person name="Priest M."/>
            <person name="Roberts A."/>
            <person name="Saif S."/>
            <person name="Shea T."/>
            <person name="Sisk P."/>
            <person name="Sykes S."/>
            <person name="Wortman J."/>
            <person name="Nusbaum C."/>
            <person name="Birren B."/>
        </authorList>
    </citation>
    <scope>NUCLEOTIDE SEQUENCE [LARGE SCALE GENOMIC DNA]</scope>
    <source>
        <strain evidence="2">MINIMUS1</strain>
    </source>
</reference>
<dbReference type="EnsemblMetazoa" id="AMIN000406-RA">
    <property type="protein sequence ID" value="AMIN000406-PA"/>
    <property type="gene ID" value="AMIN000406"/>
</dbReference>
<keyword evidence="2" id="KW-1185">Reference proteome</keyword>
<dbReference type="AlphaFoldDB" id="A0A182VQS5"/>
<name>A0A182VQS5_9DIPT</name>
<evidence type="ECO:0000313" key="1">
    <source>
        <dbReference type="EnsemblMetazoa" id="AMIN000406-PA"/>
    </source>
</evidence>
<sequence>MAGCGQVNDDLYRREMISDTPPGGAPLPRFARMACTAPAHAPRFPSQYSGFGSNFSSVSNAFAAIQNSPTL</sequence>
<organism evidence="1 2">
    <name type="scientific">Anopheles minimus</name>
    <dbReference type="NCBI Taxonomy" id="112268"/>
    <lineage>
        <taxon>Eukaryota</taxon>
        <taxon>Metazoa</taxon>
        <taxon>Ecdysozoa</taxon>
        <taxon>Arthropoda</taxon>
        <taxon>Hexapoda</taxon>
        <taxon>Insecta</taxon>
        <taxon>Pterygota</taxon>
        <taxon>Neoptera</taxon>
        <taxon>Endopterygota</taxon>
        <taxon>Diptera</taxon>
        <taxon>Nematocera</taxon>
        <taxon>Culicoidea</taxon>
        <taxon>Culicidae</taxon>
        <taxon>Anophelinae</taxon>
        <taxon>Anopheles</taxon>
    </lineage>
</organism>
<evidence type="ECO:0000313" key="2">
    <source>
        <dbReference type="Proteomes" id="UP000075920"/>
    </source>
</evidence>
<dbReference type="Proteomes" id="UP000075920">
    <property type="component" value="Unassembled WGS sequence"/>
</dbReference>
<protein>
    <submittedName>
        <fullName evidence="1">Uncharacterized protein</fullName>
    </submittedName>
</protein>
<proteinExistence type="predicted"/>